<protein>
    <submittedName>
        <fullName evidence="1">Uncharacterized protein</fullName>
    </submittedName>
</protein>
<gene>
    <name evidence="1" type="ORF">UY76_C0053G0006</name>
</gene>
<dbReference type="AlphaFoldDB" id="A0A0G2AGM9"/>
<dbReference type="EMBL" id="LCRH01000053">
    <property type="protein sequence ID" value="KKW31674.1"/>
    <property type="molecule type" value="Genomic_DNA"/>
</dbReference>
<proteinExistence type="predicted"/>
<accession>A0A0G2AGM9</accession>
<reference evidence="1 2" key="1">
    <citation type="journal article" date="2015" name="Nature">
        <title>rRNA introns, odd ribosomes, and small enigmatic genomes across a large radiation of phyla.</title>
        <authorList>
            <person name="Brown C.T."/>
            <person name="Hug L.A."/>
            <person name="Thomas B.C."/>
            <person name="Sharon I."/>
            <person name="Castelle C.J."/>
            <person name="Singh A."/>
            <person name="Wilkins M.J."/>
            <person name="Williams K.H."/>
            <person name="Banfield J.F."/>
        </authorList>
    </citation>
    <scope>NUCLEOTIDE SEQUENCE [LARGE SCALE GENOMIC DNA]</scope>
</reference>
<organism evidence="1 2">
    <name type="scientific">Candidatus Uhrbacteria bacterium GW2011_GWA2_52_8d</name>
    <dbReference type="NCBI Taxonomy" id="1618979"/>
    <lineage>
        <taxon>Bacteria</taxon>
        <taxon>Candidatus Uhriibacteriota</taxon>
    </lineage>
</organism>
<comment type="caution">
    <text evidence="1">The sequence shown here is derived from an EMBL/GenBank/DDBJ whole genome shotgun (WGS) entry which is preliminary data.</text>
</comment>
<dbReference type="Proteomes" id="UP000034054">
    <property type="component" value="Unassembled WGS sequence"/>
</dbReference>
<name>A0A0G2AGM9_9BACT</name>
<evidence type="ECO:0000313" key="2">
    <source>
        <dbReference type="Proteomes" id="UP000034054"/>
    </source>
</evidence>
<sequence length="148" mass="16459">MKRVATAEDPLVVGIPLVLGVTVVRLEPQVVLIVFDVEDVQVTVGIRTYAQAASQNTTLRVLPGLNRIRDLESPSCLRQAYSFFERLAHPLSLTLVKANLNVRTLGSAVGSHNHRHIRLVPSLIYKTKEKGLRIQVPEHGTRIQSPKR</sequence>
<evidence type="ECO:0000313" key="1">
    <source>
        <dbReference type="EMBL" id="KKW31674.1"/>
    </source>
</evidence>